<proteinExistence type="predicted"/>
<dbReference type="AlphaFoldDB" id="A0A1B1BHS2"/>
<organism evidence="1 2">
    <name type="scientific">Cryobacterium arcticum</name>
    <dbReference type="NCBI Taxonomy" id="670052"/>
    <lineage>
        <taxon>Bacteria</taxon>
        <taxon>Bacillati</taxon>
        <taxon>Actinomycetota</taxon>
        <taxon>Actinomycetes</taxon>
        <taxon>Micrococcales</taxon>
        <taxon>Microbacteriaceae</taxon>
        <taxon>Cryobacterium</taxon>
    </lineage>
</organism>
<dbReference type="Proteomes" id="UP000092582">
    <property type="component" value="Chromosome 1"/>
</dbReference>
<name>A0A1B1BHS2_9MICO</name>
<dbReference type="PATRIC" id="fig|670052.7.peg.1116"/>
<sequence length="141" mass="15624">MDNNDLDPVQVLSDDECWELLLSSSFGRLAAAVADDIEIFPLNFVAADQRLLFRTAEGTKLLALTVNNKVVLETDAIGRSDAWSVVVKGIARVLDTQAEIDAANALPLRPLVPTLKYIWVEITPTEVTGRRFALEPEPERY</sequence>
<gene>
    <name evidence="1" type="ORF">PA27867_1077</name>
</gene>
<dbReference type="OrthoDB" id="7062584at2"/>
<dbReference type="EMBL" id="CP016282">
    <property type="protein sequence ID" value="ANP72043.1"/>
    <property type="molecule type" value="Genomic_DNA"/>
</dbReference>
<evidence type="ECO:0000313" key="1">
    <source>
        <dbReference type="EMBL" id="ANP72043.1"/>
    </source>
</evidence>
<accession>A0A1B1BHS2</accession>
<protein>
    <submittedName>
        <fullName evidence="1">Pyridoxamine 5'-phosphate oxidase</fullName>
    </submittedName>
</protein>
<dbReference type="InterPro" id="IPR012349">
    <property type="entry name" value="Split_barrel_FMN-bd"/>
</dbReference>
<dbReference type="Gene3D" id="2.30.110.10">
    <property type="entry name" value="Electron Transport, Fmn-binding Protein, Chain A"/>
    <property type="match status" value="1"/>
</dbReference>
<dbReference type="STRING" id="670052.PA27867_1077"/>
<reference evidence="1 2" key="1">
    <citation type="submission" date="2016-06" db="EMBL/GenBank/DDBJ databases">
        <title>Genome sequencing of Cryobacterium arcticum PAMC 27867.</title>
        <authorList>
            <person name="Lee J."/>
            <person name="Kim O.-S."/>
        </authorList>
    </citation>
    <scope>NUCLEOTIDE SEQUENCE [LARGE SCALE GENOMIC DNA]</scope>
    <source>
        <strain evidence="1 2">PAMC 27867</strain>
    </source>
</reference>
<dbReference type="InterPro" id="IPR024747">
    <property type="entry name" value="Pyridox_Oxase-rel"/>
</dbReference>
<dbReference type="SUPFAM" id="SSF50475">
    <property type="entry name" value="FMN-binding split barrel"/>
    <property type="match status" value="1"/>
</dbReference>
<keyword evidence="2" id="KW-1185">Reference proteome</keyword>
<dbReference type="Pfam" id="PF12900">
    <property type="entry name" value="Pyridox_ox_2"/>
    <property type="match status" value="1"/>
</dbReference>
<dbReference type="KEGG" id="cart:PA27867_1077"/>
<dbReference type="RefSeq" id="WP_066594234.1">
    <property type="nucleotide sequence ID" value="NZ_CP016282.1"/>
</dbReference>
<evidence type="ECO:0000313" key="2">
    <source>
        <dbReference type="Proteomes" id="UP000092582"/>
    </source>
</evidence>